<organism evidence="1 2">
    <name type="scientific">Clostridium thermosuccinogenes</name>
    <dbReference type="NCBI Taxonomy" id="84032"/>
    <lineage>
        <taxon>Bacteria</taxon>
        <taxon>Bacillati</taxon>
        <taxon>Bacillota</taxon>
        <taxon>Clostridia</taxon>
        <taxon>Eubacteriales</taxon>
        <taxon>Clostridiaceae</taxon>
        <taxon>Clostridium</taxon>
    </lineage>
</organism>
<dbReference type="Proteomes" id="UP000236151">
    <property type="component" value="Unassembled WGS sequence"/>
</dbReference>
<sequence>MYLTNSIAIFRALIYKMLYFRNIKGGLYFLGARSRMDVYCKKSKITINPFVFIRKNVTIRVDFDSELVLGEKVFINDNCNINCVRRISIGSYTKIGQNVCIYDHDHNYRKETTDRLLTGEVVIGSNVWIGSNVVILRNTHIGDNAVIAAGSIVKGDVPPNSVFLNKRQREIIPYE</sequence>
<dbReference type="SUPFAM" id="SSF51161">
    <property type="entry name" value="Trimeric LpxA-like enzymes"/>
    <property type="match status" value="1"/>
</dbReference>
<dbReference type="AlphaFoldDB" id="A0A2K2FMK1"/>
<dbReference type="InterPro" id="IPR051159">
    <property type="entry name" value="Hexapeptide_acetyltransf"/>
</dbReference>
<comment type="caution">
    <text evidence="1">The sequence shown here is derived from an EMBL/GenBank/DDBJ whole genome shotgun (WGS) entry which is preliminary data.</text>
</comment>
<evidence type="ECO:0000313" key="1">
    <source>
        <dbReference type="EMBL" id="PNU01429.1"/>
    </source>
</evidence>
<dbReference type="CDD" id="cd04647">
    <property type="entry name" value="LbH_MAT_like"/>
    <property type="match status" value="1"/>
</dbReference>
<accession>A0A2K2FMK1</accession>
<dbReference type="KEGG" id="cthd:CDO33_04160"/>
<dbReference type="PANTHER" id="PTHR23416">
    <property type="entry name" value="SIALIC ACID SYNTHASE-RELATED"/>
    <property type="match status" value="1"/>
</dbReference>
<dbReference type="EMBL" id="NIOJ01000002">
    <property type="protein sequence ID" value="PNU01429.1"/>
    <property type="molecule type" value="Genomic_DNA"/>
</dbReference>
<evidence type="ECO:0000313" key="2">
    <source>
        <dbReference type="Proteomes" id="UP000236151"/>
    </source>
</evidence>
<dbReference type="InterPro" id="IPR011004">
    <property type="entry name" value="Trimer_LpxA-like_sf"/>
</dbReference>
<protein>
    <submittedName>
        <fullName evidence="1">Galacturonic acid acetylase</fullName>
    </submittedName>
</protein>
<dbReference type="OrthoDB" id="9801697at2"/>
<keyword evidence="2" id="KW-1185">Reference proteome</keyword>
<dbReference type="InterPro" id="IPR001451">
    <property type="entry name" value="Hexapep"/>
</dbReference>
<name>A0A2K2FMK1_9CLOT</name>
<dbReference type="Pfam" id="PF00132">
    <property type="entry name" value="Hexapep"/>
    <property type="match status" value="1"/>
</dbReference>
<reference evidence="1 2" key="1">
    <citation type="submission" date="2017-06" db="EMBL/GenBank/DDBJ databases">
        <title>Investigating the central metabolism of Clostridium thermosuccinogenes.</title>
        <authorList>
            <person name="Koendjbiharie J.G."/>
            <person name="van Kranenburg R."/>
        </authorList>
    </citation>
    <scope>NUCLEOTIDE SEQUENCE [LARGE SCALE GENOMIC DNA]</scope>
    <source>
        <strain evidence="1 2">DSM 5806</strain>
    </source>
</reference>
<dbReference type="Gene3D" id="2.160.10.10">
    <property type="entry name" value="Hexapeptide repeat proteins"/>
    <property type="match status" value="1"/>
</dbReference>
<gene>
    <name evidence="1" type="ORF">CDQ84_01570</name>
</gene>
<proteinExistence type="predicted"/>